<comment type="cofactor">
    <cofactor evidence="1">
        <name>FAD</name>
        <dbReference type="ChEBI" id="CHEBI:57692"/>
    </cofactor>
</comment>
<evidence type="ECO:0000256" key="2">
    <source>
        <dbReference type="ARBA" id="ARBA00022630"/>
    </source>
</evidence>
<dbReference type="PANTHER" id="PTHR42887">
    <property type="entry name" value="OS12G0638800 PROTEIN"/>
    <property type="match status" value="1"/>
</dbReference>
<dbReference type="PRINTS" id="PR00411">
    <property type="entry name" value="PNDRDTASEI"/>
</dbReference>
<evidence type="ECO:0000259" key="4">
    <source>
        <dbReference type="Pfam" id="PF03486"/>
    </source>
</evidence>
<dbReference type="RefSeq" id="WP_046444371.1">
    <property type="nucleotide sequence ID" value="NZ_LAYJ01000115.1"/>
</dbReference>
<feature type="domain" description="RsdA/BaiN/AoA(So)-like Rossmann fold-like" evidence="4">
    <location>
        <begin position="3"/>
        <end position="405"/>
    </location>
</feature>
<protein>
    <submittedName>
        <fullName evidence="6">NAD(FAD)-utilizing dehydrogenase</fullName>
    </submittedName>
</protein>
<dbReference type="Gene3D" id="3.50.50.60">
    <property type="entry name" value="FAD/NAD(P)-binding domain"/>
    <property type="match status" value="1"/>
</dbReference>
<keyword evidence="7" id="KW-1185">Reference proteome</keyword>
<feature type="domain" description="RsdA/BaiN/AoA(So)-like insert" evidence="5">
    <location>
        <begin position="190"/>
        <end position="352"/>
    </location>
</feature>
<dbReference type="SUPFAM" id="SSF51905">
    <property type="entry name" value="FAD/NAD(P)-binding domain"/>
    <property type="match status" value="1"/>
</dbReference>
<evidence type="ECO:0000313" key="7">
    <source>
        <dbReference type="Proteomes" id="UP000034076"/>
    </source>
</evidence>
<dbReference type="Pfam" id="PF03486">
    <property type="entry name" value="HI0933_like"/>
    <property type="match status" value="1"/>
</dbReference>
<dbReference type="PANTHER" id="PTHR42887:SF2">
    <property type="entry name" value="OS12G0638800 PROTEIN"/>
    <property type="match status" value="1"/>
</dbReference>
<gene>
    <name evidence="6" type="ORF">CHK_2554</name>
</gene>
<accession>A0A0M2NCH3</accession>
<dbReference type="SUPFAM" id="SSF160996">
    <property type="entry name" value="HI0933 insert domain-like"/>
    <property type="match status" value="1"/>
</dbReference>
<evidence type="ECO:0000256" key="1">
    <source>
        <dbReference type="ARBA" id="ARBA00001974"/>
    </source>
</evidence>
<evidence type="ECO:0000259" key="5">
    <source>
        <dbReference type="Pfam" id="PF22780"/>
    </source>
</evidence>
<name>A0A0M2NCH3_9FIRM</name>
<dbReference type="EMBL" id="LAYJ01000115">
    <property type="protein sequence ID" value="KKI49938.1"/>
    <property type="molecule type" value="Genomic_DNA"/>
</dbReference>
<dbReference type="PRINTS" id="PR00368">
    <property type="entry name" value="FADPNR"/>
</dbReference>
<keyword evidence="2" id="KW-0285">Flavoprotein</keyword>
<reference evidence="6 7" key="1">
    <citation type="submission" date="2015-04" db="EMBL/GenBank/DDBJ databases">
        <title>Draft genome sequence of bacteremic isolate Catabacter hongkongensis type strain HKU16T.</title>
        <authorList>
            <person name="Lau S.K."/>
            <person name="Teng J.L."/>
            <person name="Huang Y."/>
            <person name="Curreem S.O."/>
            <person name="Tsui S.K."/>
            <person name="Woo P.C."/>
        </authorList>
    </citation>
    <scope>NUCLEOTIDE SEQUENCE [LARGE SCALE GENOMIC DNA]</scope>
    <source>
        <strain evidence="6 7">HKU16</strain>
    </source>
</reference>
<proteinExistence type="predicted"/>
<sequence length="409" mass="44756">MNDLIIIGAGPAGMLAAYAAAARGIDTLLLEKNEKIGKKLFITGKGRCNITNDCDISDFFSQIVKNGKFLMSAFYTFTNADLIALLKKNGLETKVERGGRVFPVSDRSNDVIRTLERIMKNAGAGLRLNSMVKKATKKGGVFHVELDNGEALACKALMIATGGKSYPLTGSTGDGYRFAQEFGHTIVAPRPALIPLEDMHHICPKMQGLTLKNIGFSLYQDQKKLYEEQGELLFTHFGLSGPVVLSASSFINHTKQPLALRAEIDLKPALGMDKLDARLVREFDANKNKQLKNVMDTLMPQKLIYPFLRENHLDAEKPVNSVTKQERALLCHALKHFSISIADTRPIEEAIVTSGGIKVKEINPSTMESKLVENLYFAGEVVDVDGLTGGFNLQIAFSTGFLAGTSVFN</sequence>
<evidence type="ECO:0000256" key="3">
    <source>
        <dbReference type="ARBA" id="ARBA00022827"/>
    </source>
</evidence>
<dbReference type="Gene3D" id="1.10.8.260">
    <property type="entry name" value="HI0933 insert domain-like"/>
    <property type="match status" value="1"/>
</dbReference>
<evidence type="ECO:0000313" key="6">
    <source>
        <dbReference type="EMBL" id="KKI49938.1"/>
    </source>
</evidence>
<dbReference type="Pfam" id="PF22780">
    <property type="entry name" value="HI0933_like_1st"/>
    <property type="match status" value="1"/>
</dbReference>
<dbReference type="InterPro" id="IPR004792">
    <property type="entry name" value="BaiN-like"/>
</dbReference>
<organism evidence="6 7">
    <name type="scientific">Christensenella hongkongensis</name>
    <dbReference type="NCBI Taxonomy" id="270498"/>
    <lineage>
        <taxon>Bacteria</taxon>
        <taxon>Bacillati</taxon>
        <taxon>Bacillota</taxon>
        <taxon>Clostridia</taxon>
        <taxon>Christensenellales</taxon>
        <taxon>Christensenellaceae</taxon>
        <taxon>Christensenella</taxon>
    </lineage>
</organism>
<dbReference type="InterPro" id="IPR036188">
    <property type="entry name" value="FAD/NAD-bd_sf"/>
</dbReference>
<dbReference type="OrthoDB" id="9773233at2"/>
<dbReference type="InterPro" id="IPR023166">
    <property type="entry name" value="BaiN-like_dom_sf"/>
</dbReference>
<dbReference type="Gene3D" id="2.40.30.10">
    <property type="entry name" value="Translation factors"/>
    <property type="match status" value="1"/>
</dbReference>
<dbReference type="STRING" id="270498.CHK_2554"/>
<dbReference type="InterPro" id="IPR057661">
    <property type="entry name" value="RsdA/BaiN/AoA(So)_Rossmann"/>
</dbReference>
<dbReference type="AlphaFoldDB" id="A0A0M2NCH3"/>
<dbReference type="PATRIC" id="fig|270498.16.peg.1299"/>
<dbReference type="NCBIfam" id="TIGR00275">
    <property type="entry name" value="aminoacetone oxidase family FAD-binding enzyme"/>
    <property type="match status" value="1"/>
</dbReference>
<dbReference type="Proteomes" id="UP000034076">
    <property type="component" value="Unassembled WGS sequence"/>
</dbReference>
<dbReference type="InterPro" id="IPR055178">
    <property type="entry name" value="RsdA/BaiN/AoA(So)-like_dom"/>
</dbReference>
<keyword evidence="3" id="KW-0274">FAD</keyword>
<comment type="caution">
    <text evidence="6">The sequence shown here is derived from an EMBL/GenBank/DDBJ whole genome shotgun (WGS) entry which is preliminary data.</text>
</comment>